<evidence type="ECO:0000313" key="1">
    <source>
        <dbReference type="EMBL" id="KAF3586823.1"/>
    </source>
</evidence>
<dbReference type="EMBL" id="QGKX02000088">
    <property type="protein sequence ID" value="KAF3586823.1"/>
    <property type="molecule type" value="Genomic_DNA"/>
</dbReference>
<gene>
    <name evidence="1" type="ORF">F2Q69_00028682</name>
</gene>
<reference evidence="1" key="1">
    <citation type="submission" date="2019-12" db="EMBL/GenBank/DDBJ databases">
        <title>Genome sequencing and annotation of Brassica cretica.</title>
        <authorList>
            <person name="Studholme D.J."/>
            <person name="Sarris P."/>
        </authorList>
    </citation>
    <scope>NUCLEOTIDE SEQUENCE</scope>
    <source>
        <strain evidence="1">PFS-109/04</strain>
        <tissue evidence="1">Leaf</tissue>
    </source>
</reference>
<sequence>MILTVDEASCVNRYVSDAFNNNHSNTDTNNAGDKKLSEACRHIKHIGEFNNNHSSSSASLVLVTTMW</sequence>
<accession>A0A8S9S271</accession>
<dbReference type="Proteomes" id="UP000712600">
    <property type="component" value="Unassembled WGS sequence"/>
</dbReference>
<dbReference type="AlphaFoldDB" id="A0A8S9S271"/>
<evidence type="ECO:0000313" key="2">
    <source>
        <dbReference type="Proteomes" id="UP000712600"/>
    </source>
</evidence>
<comment type="caution">
    <text evidence="1">The sequence shown here is derived from an EMBL/GenBank/DDBJ whole genome shotgun (WGS) entry which is preliminary data.</text>
</comment>
<protein>
    <submittedName>
        <fullName evidence="1">Uncharacterized protein</fullName>
    </submittedName>
</protein>
<proteinExistence type="predicted"/>
<name>A0A8S9S271_BRACR</name>
<organism evidence="1 2">
    <name type="scientific">Brassica cretica</name>
    <name type="common">Mustard</name>
    <dbReference type="NCBI Taxonomy" id="69181"/>
    <lineage>
        <taxon>Eukaryota</taxon>
        <taxon>Viridiplantae</taxon>
        <taxon>Streptophyta</taxon>
        <taxon>Embryophyta</taxon>
        <taxon>Tracheophyta</taxon>
        <taxon>Spermatophyta</taxon>
        <taxon>Magnoliopsida</taxon>
        <taxon>eudicotyledons</taxon>
        <taxon>Gunneridae</taxon>
        <taxon>Pentapetalae</taxon>
        <taxon>rosids</taxon>
        <taxon>malvids</taxon>
        <taxon>Brassicales</taxon>
        <taxon>Brassicaceae</taxon>
        <taxon>Brassiceae</taxon>
        <taxon>Brassica</taxon>
    </lineage>
</organism>